<gene>
    <name evidence="1" type="ORF">Aco04nite_58880</name>
</gene>
<name>A0A919STB4_9ACTN</name>
<proteinExistence type="predicted"/>
<protein>
    <submittedName>
        <fullName evidence="1">Uncharacterized protein</fullName>
    </submittedName>
</protein>
<evidence type="ECO:0000313" key="2">
    <source>
        <dbReference type="Proteomes" id="UP000680865"/>
    </source>
</evidence>
<reference evidence="1" key="1">
    <citation type="submission" date="2021-03" db="EMBL/GenBank/DDBJ databases">
        <title>Whole genome shotgun sequence of Actinoplanes consettensis NBRC 14913.</title>
        <authorList>
            <person name="Komaki H."/>
            <person name="Tamura T."/>
        </authorList>
    </citation>
    <scope>NUCLEOTIDE SEQUENCE</scope>
    <source>
        <strain evidence="1">NBRC 14913</strain>
    </source>
</reference>
<dbReference type="AlphaFoldDB" id="A0A919STB4"/>
<dbReference type="RefSeq" id="WP_244876382.1">
    <property type="nucleotide sequence ID" value="NZ_BAAATW010000001.1"/>
</dbReference>
<sequence>MSTQSEAGNSVTTEWRSAWTAALDELELDVVTIETMLADERRLAELPESNLWQPPTELGALPLELRPRADEILTRQLAAAEEIARRLTSTRVQQVMTSRIETGEATKRPVFLDCAM</sequence>
<accession>A0A919STB4</accession>
<evidence type="ECO:0000313" key="1">
    <source>
        <dbReference type="EMBL" id="GIM78136.1"/>
    </source>
</evidence>
<comment type="caution">
    <text evidence="1">The sequence shown here is derived from an EMBL/GenBank/DDBJ whole genome shotgun (WGS) entry which is preliminary data.</text>
</comment>
<dbReference type="Proteomes" id="UP000680865">
    <property type="component" value="Unassembled WGS sequence"/>
</dbReference>
<dbReference type="EMBL" id="BOQP01000034">
    <property type="protein sequence ID" value="GIM78136.1"/>
    <property type="molecule type" value="Genomic_DNA"/>
</dbReference>
<organism evidence="1 2">
    <name type="scientific">Winogradskya consettensis</name>
    <dbReference type="NCBI Taxonomy" id="113560"/>
    <lineage>
        <taxon>Bacteria</taxon>
        <taxon>Bacillati</taxon>
        <taxon>Actinomycetota</taxon>
        <taxon>Actinomycetes</taxon>
        <taxon>Micromonosporales</taxon>
        <taxon>Micromonosporaceae</taxon>
        <taxon>Winogradskya</taxon>
    </lineage>
</organism>
<keyword evidence="2" id="KW-1185">Reference proteome</keyword>